<dbReference type="GO" id="GO:0006260">
    <property type="term" value="P:DNA replication"/>
    <property type="evidence" value="ECO:0007669"/>
    <property type="project" value="InterPro"/>
</dbReference>
<dbReference type="InterPro" id="IPR036895">
    <property type="entry name" value="Uracil-DNA_glycosylase-like_sf"/>
</dbReference>
<dbReference type="EMBL" id="SDCJ01000016">
    <property type="protein sequence ID" value="TCX36569.1"/>
    <property type="molecule type" value="Genomic_DNA"/>
</dbReference>
<dbReference type="Pfam" id="PF14579">
    <property type="entry name" value="HHH_6"/>
    <property type="match status" value="1"/>
</dbReference>
<protein>
    <submittedName>
        <fullName evidence="2">Uracil-DNA glycosylase</fullName>
    </submittedName>
</protein>
<accession>A0A483J185</accession>
<dbReference type="InterPro" id="IPR029460">
    <property type="entry name" value="DNAPol_HHH"/>
</dbReference>
<comment type="caution">
    <text evidence="2">The sequence shown here is derived from an EMBL/GenBank/DDBJ whole genome shotgun (WGS) entry which is preliminary data.</text>
</comment>
<gene>
    <name evidence="2" type="ORF">ETE75_20095</name>
</gene>
<dbReference type="PANTHER" id="PTHR32294">
    <property type="entry name" value="DNA POLYMERASE III SUBUNIT ALPHA"/>
    <property type="match status" value="1"/>
</dbReference>
<dbReference type="AlphaFoldDB" id="A0A483J185"/>
<feature type="domain" description="DNA polymerase helix-hairpin-helix motif" evidence="1">
    <location>
        <begin position="83"/>
        <end position="172"/>
    </location>
</feature>
<evidence type="ECO:0000313" key="2">
    <source>
        <dbReference type="EMBL" id="TCX36569.1"/>
    </source>
</evidence>
<dbReference type="Gene3D" id="1.10.150.870">
    <property type="match status" value="1"/>
</dbReference>
<dbReference type="SUPFAM" id="SSF52141">
    <property type="entry name" value="Uracil-DNA glycosylase-like"/>
    <property type="match status" value="1"/>
</dbReference>
<organism evidence="2">
    <name type="scientific">Klebsiella pneumoniae</name>
    <dbReference type="NCBI Taxonomy" id="573"/>
    <lineage>
        <taxon>Bacteria</taxon>
        <taxon>Pseudomonadati</taxon>
        <taxon>Pseudomonadota</taxon>
        <taxon>Gammaproteobacteria</taxon>
        <taxon>Enterobacterales</taxon>
        <taxon>Enterobacteriaceae</taxon>
        <taxon>Klebsiella/Raoultella group</taxon>
        <taxon>Klebsiella</taxon>
        <taxon>Klebsiella pneumoniae complex</taxon>
    </lineage>
</organism>
<dbReference type="InterPro" id="IPR004805">
    <property type="entry name" value="DnaE2/DnaE/PolC"/>
</dbReference>
<dbReference type="PANTHER" id="PTHR32294:SF0">
    <property type="entry name" value="DNA POLYMERASE III SUBUNIT ALPHA"/>
    <property type="match status" value="1"/>
</dbReference>
<sequence length="386" mass="42991">MKITKIISEKPGLSESKAKEVWDAFEKFGSYGFNKSHAVAYTAISYQAMYLKTHHPAAFFAAALTIQDDEKHRAVVKDALARGVIVMPPDINLSTDRIEIVELKDGRAALYAPFSAVKGCSEKGSLAIMRARERVGGKFESRAQFKEAIEARLCNIRVQEALEAVGAFASIEPGSEPAMAESRRKAQSELMGSLIIDAVKVSRPFEMNPKRQAEVSMLMEELRKEVGVGEDLVTPHIGVSPKIMIILDTANGNDIRTGIFMENGYEDFKAKMLVNGDLRMSEVYVTGVIKQDKKLPLPRDAENTYIEFMKKELELVKPTYVLTCGRLSASLFNDKTKATDLVGRKEYFGAMDLTVFYGFNPGILHFRPEEGEKLELIMEDIKEALS</sequence>
<dbReference type="Gene3D" id="3.40.470.10">
    <property type="entry name" value="Uracil-DNA glycosylase-like domain"/>
    <property type="match status" value="1"/>
</dbReference>
<reference evidence="2" key="1">
    <citation type="submission" date="2019-01" db="EMBL/GenBank/DDBJ databases">
        <authorList>
            <person name="Lista F."/>
            <person name="Anselmo A."/>
        </authorList>
    </citation>
    <scope>NUCLEOTIDE SEQUENCE</scope>
    <source>
        <strain evidence="2">13S</strain>
    </source>
</reference>
<dbReference type="GO" id="GO:0008408">
    <property type="term" value="F:3'-5' exonuclease activity"/>
    <property type="evidence" value="ECO:0007669"/>
    <property type="project" value="InterPro"/>
</dbReference>
<evidence type="ECO:0000259" key="1">
    <source>
        <dbReference type="Pfam" id="PF14579"/>
    </source>
</evidence>
<name>A0A483J185_KLEPN</name>
<proteinExistence type="predicted"/>